<keyword evidence="3" id="KW-1185">Reference proteome</keyword>
<sequence>MPVDEIRLKRWQFRKKKKVEKRRQKRQLNAEKNQPKESVAVPSVTDQVLEKQKYQKQKELWEEREEKFKLIELTKKAAKEKEEQNKAKTQKRWHDTLLNLPMMPSQFTLDKARKSTLKSFVHSDIEPILVPKKTYRERFLERKQAKNKD</sequence>
<dbReference type="Proteomes" id="UP001476247">
    <property type="component" value="Unassembled WGS sequence"/>
</dbReference>
<feature type="region of interest" description="Disordered" evidence="1">
    <location>
        <begin position="17"/>
        <end position="44"/>
    </location>
</feature>
<gene>
    <name evidence="2" type="ORF">HPULCUR_002057</name>
</gene>
<evidence type="ECO:0000256" key="1">
    <source>
        <dbReference type="SAM" id="MobiDB-lite"/>
    </source>
</evidence>
<evidence type="ECO:0000313" key="3">
    <source>
        <dbReference type="Proteomes" id="UP001476247"/>
    </source>
</evidence>
<proteinExistence type="predicted"/>
<organism evidence="2 3">
    <name type="scientific">Helicostylum pulchrum</name>
    <dbReference type="NCBI Taxonomy" id="562976"/>
    <lineage>
        <taxon>Eukaryota</taxon>
        <taxon>Fungi</taxon>
        <taxon>Fungi incertae sedis</taxon>
        <taxon>Mucoromycota</taxon>
        <taxon>Mucoromycotina</taxon>
        <taxon>Mucoromycetes</taxon>
        <taxon>Mucorales</taxon>
        <taxon>Mucorineae</taxon>
        <taxon>Mucoraceae</taxon>
        <taxon>Helicostylum</taxon>
    </lineage>
</organism>
<protein>
    <submittedName>
        <fullName evidence="2">Uncharacterized protein</fullName>
    </submittedName>
</protein>
<dbReference type="EMBL" id="BAABUJ010000006">
    <property type="protein sequence ID" value="GAA5796682.1"/>
    <property type="molecule type" value="Genomic_DNA"/>
</dbReference>
<feature type="compositionally biased region" description="Basic residues" evidence="1">
    <location>
        <begin position="17"/>
        <end position="26"/>
    </location>
</feature>
<comment type="caution">
    <text evidence="2">The sequence shown here is derived from an EMBL/GenBank/DDBJ whole genome shotgun (WGS) entry which is preliminary data.</text>
</comment>
<name>A0ABP9XPK0_9FUNG</name>
<reference evidence="2 3" key="1">
    <citation type="submission" date="2024-04" db="EMBL/GenBank/DDBJ databases">
        <title>genome sequences of Mucor flavus KT1a and Helicostylum pulchrum KT1b strains isolation_sourced from the surface of a dry-aged beef.</title>
        <authorList>
            <person name="Toyotome T."/>
            <person name="Hosono M."/>
            <person name="Torimaru M."/>
            <person name="Fukuda K."/>
            <person name="Mikami N."/>
        </authorList>
    </citation>
    <scope>NUCLEOTIDE SEQUENCE [LARGE SCALE GENOMIC DNA]</scope>
    <source>
        <strain evidence="2 3">KT1b</strain>
    </source>
</reference>
<accession>A0ABP9XPK0</accession>
<evidence type="ECO:0000313" key="2">
    <source>
        <dbReference type="EMBL" id="GAA5796682.1"/>
    </source>
</evidence>